<evidence type="ECO:0000256" key="2">
    <source>
        <dbReference type="ARBA" id="ARBA00006676"/>
    </source>
</evidence>
<name>A0A1Y6EHC4_9HYPH</name>
<evidence type="ECO:0000256" key="6">
    <source>
        <dbReference type="ARBA" id="ARBA00022833"/>
    </source>
</evidence>
<dbReference type="EMBL" id="FXWK01000001">
    <property type="protein sequence ID" value="SMQ62028.1"/>
    <property type="molecule type" value="Genomic_DNA"/>
</dbReference>
<dbReference type="GO" id="GO:0005829">
    <property type="term" value="C:cytosol"/>
    <property type="evidence" value="ECO:0007669"/>
    <property type="project" value="TreeGrafter"/>
</dbReference>
<evidence type="ECO:0000256" key="1">
    <source>
        <dbReference type="ARBA" id="ARBA00001947"/>
    </source>
</evidence>
<comment type="cofactor">
    <cofactor evidence="1">
        <name>Zn(2+)</name>
        <dbReference type="ChEBI" id="CHEBI:29105"/>
    </cofactor>
</comment>
<organism evidence="8 9">
    <name type="scientific">Devosia lucknowensis</name>
    <dbReference type="NCBI Taxonomy" id="1096929"/>
    <lineage>
        <taxon>Bacteria</taxon>
        <taxon>Pseudomonadati</taxon>
        <taxon>Pseudomonadota</taxon>
        <taxon>Alphaproteobacteria</taxon>
        <taxon>Hyphomicrobiales</taxon>
        <taxon>Devosiaceae</taxon>
        <taxon>Devosia</taxon>
    </lineage>
</organism>
<feature type="domain" description="Adenosine deaminase" evidence="7">
    <location>
        <begin position="13"/>
        <end position="325"/>
    </location>
</feature>
<evidence type="ECO:0000256" key="4">
    <source>
        <dbReference type="ARBA" id="ARBA00022723"/>
    </source>
</evidence>
<dbReference type="InterPro" id="IPR001365">
    <property type="entry name" value="A_deaminase_dom"/>
</dbReference>
<keyword evidence="5" id="KW-0378">Hydrolase</keyword>
<dbReference type="InterPro" id="IPR006330">
    <property type="entry name" value="Ado/ade_deaminase"/>
</dbReference>
<dbReference type="InterPro" id="IPR032466">
    <property type="entry name" value="Metal_Hydrolase"/>
</dbReference>
<dbReference type="PANTHER" id="PTHR11409:SF43">
    <property type="entry name" value="ADENOSINE DEAMINASE"/>
    <property type="match status" value="1"/>
</dbReference>
<dbReference type="Gene3D" id="3.20.20.140">
    <property type="entry name" value="Metal-dependent hydrolases"/>
    <property type="match status" value="1"/>
</dbReference>
<evidence type="ECO:0000259" key="7">
    <source>
        <dbReference type="Pfam" id="PF00962"/>
    </source>
</evidence>
<evidence type="ECO:0000313" key="9">
    <source>
        <dbReference type="Proteomes" id="UP000194474"/>
    </source>
</evidence>
<dbReference type="SUPFAM" id="SSF51556">
    <property type="entry name" value="Metallo-dependent hydrolases"/>
    <property type="match status" value="1"/>
</dbReference>
<dbReference type="Pfam" id="PF00962">
    <property type="entry name" value="A_deaminase"/>
    <property type="match status" value="1"/>
</dbReference>
<dbReference type="GO" id="GO:0046872">
    <property type="term" value="F:metal ion binding"/>
    <property type="evidence" value="ECO:0007669"/>
    <property type="project" value="UniProtKB-KW"/>
</dbReference>
<gene>
    <name evidence="8" type="ORF">SAMN06295905_0607</name>
</gene>
<keyword evidence="4" id="KW-0479">Metal-binding</keyword>
<proteinExistence type="inferred from homology"/>
<dbReference type="AlphaFoldDB" id="A0A1Y6EHC4"/>
<dbReference type="EC" id="3.5.4.4" evidence="3"/>
<dbReference type="RefSeq" id="WP_086469053.1">
    <property type="nucleotide sequence ID" value="NZ_FXWK01000001.1"/>
</dbReference>
<sequence length="330" mass="36470">MTAPAPSPVADLPKVELHLHLDCSTSFQSVSALVPGMTLERYRADFLAPKKCVNLVDYFRYLAAPLALLQTERALRIATIDLLRQLADDNVVYAEIRFAPHLHQLEGLRTEQVVEIVLAALNEGKRLHPVEARLILCTLRPDDTAQGFEILALAEKYAEQGVGGIDLAGDEAGYGLAQHIPVFRRAADRGIRMTAHAGEATGAQSVREVISELGVRRVGHGVRSIEDPAVIDLILEHEVHLEVCPSCNIQIDVFPTYPDHPIDRLRRAGVSLSVNTDARGPTDLTLRAEYQRMHGVFGWEADDFRSANLDALAVSFLEPPQRRQIEGFLK</sequence>
<dbReference type="GO" id="GO:0043103">
    <property type="term" value="P:hypoxanthine salvage"/>
    <property type="evidence" value="ECO:0007669"/>
    <property type="project" value="TreeGrafter"/>
</dbReference>
<dbReference type="OrthoDB" id="105475at2"/>
<keyword evidence="9" id="KW-1185">Reference proteome</keyword>
<comment type="similarity">
    <text evidence="2">Belongs to the metallo-dependent hydrolases superfamily. Adenosine and AMP deaminases family.</text>
</comment>
<dbReference type="GO" id="GO:0004000">
    <property type="term" value="F:adenosine deaminase activity"/>
    <property type="evidence" value="ECO:0007669"/>
    <property type="project" value="TreeGrafter"/>
</dbReference>
<evidence type="ECO:0000313" key="8">
    <source>
        <dbReference type="EMBL" id="SMQ62028.1"/>
    </source>
</evidence>
<evidence type="ECO:0000256" key="5">
    <source>
        <dbReference type="ARBA" id="ARBA00022801"/>
    </source>
</evidence>
<dbReference type="PANTHER" id="PTHR11409">
    <property type="entry name" value="ADENOSINE DEAMINASE"/>
    <property type="match status" value="1"/>
</dbReference>
<dbReference type="GO" id="GO:0006154">
    <property type="term" value="P:adenosine catabolic process"/>
    <property type="evidence" value="ECO:0007669"/>
    <property type="project" value="TreeGrafter"/>
</dbReference>
<accession>A0A1Y6EHC4</accession>
<dbReference type="GO" id="GO:0046103">
    <property type="term" value="P:inosine biosynthetic process"/>
    <property type="evidence" value="ECO:0007669"/>
    <property type="project" value="TreeGrafter"/>
</dbReference>
<evidence type="ECO:0000256" key="3">
    <source>
        <dbReference type="ARBA" id="ARBA00012784"/>
    </source>
</evidence>
<reference evidence="9" key="1">
    <citation type="submission" date="2017-04" db="EMBL/GenBank/DDBJ databases">
        <authorList>
            <person name="Varghese N."/>
            <person name="Submissions S."/>
        </authorList>
    </citation>
    <scope>NUCLEOTIDE SEQUENCE [LARGE SCALE GENOMIC DNA]</scope>
</reference>
<dbReference type="Proteomes" id="UP000194474">
    <property type="component" value="Unassembled WGS sequence"/>
</dbReference>
<protein>
    <recommendedName>
        <fullName evidence="3">adenosine deaminase</fullName>
        <ecNumber evidence="3">3.5.4.4</ecNumber>
    </recommendedName>
</protein>
<dbReference type="NCBIfam" id="TIGR01430">
    <property type="entry name" value="aden_deam"/>
    <property type="match status" value="1"/>
</dbReference>
<keyword evidence="6" id="KW-0862">Zinc</keyword>